<dbReference type="PANTHER" id="PTHR36985:SF1">
    <property type="entry name" value="TRANSLOCATION AND ASSEMBLY MODULE SUBUNIT TAMB"/>
    <property type="match status" value="1"/>
</dbReference>
<dbReference type="Proteomes" id="UP000315995">
    <property type="component" value="Chromosome"/>
</dbReference>
<feature type="domain" description="Translocation and assembly module TamB C-terminal" evidence="6">
    <location>
        <begin position="1423"/>
        <end position="1786"/>
    </location>
</feature>
<dbReference type="GO" id="GO:0009306">
    <property type="term" value="P:protein secretion"/>
    <property type="evidence" value="ECO:0007669"/>
    <property type="project" value="InterPro"/>
</dbReference>
<proteinExistence type="predicted"/>
<evidence type="ECO:0000313" key="7">
    <source>
        <dbReference type="EMBL" id="QDG54055.1"/>
    </source>
</evidence>
<gene>
    <name evidence="7" type="ORF">FIV42_25925</name>
</gene>
<protein>
    <recommendedName>
        <fullName evidence="6">Translocation and assembly module TamB C-terminal domain-containing protein</fullName>
    </recommendedName>
</protein>
<keyword evidence="2 5" id="KW-0812">Transmembrane</keyword>
<sequence>MRKWLKRLGITLGVIVGLLVLVLLGAWIYLQTGAGKSFLKDRILSAARGSLEGELEIDRIEGGLLGGAELYGVILRDARGNVAARVPEASADYDLLQLLESELRIESISVERPLVVARRYDDGTLNLATLTKDQPEEKKPPSQFQASIARAAIDDGLLVWVDDQATETNLSEERRADLEAWLERLDEPEASIGDLQKQIVSILSGTTQGQLSAAAATGLELRGSFNTYGGSALSGKLERLAAEVHTDATQQAHEFVAENLDLQRSAGHLETTLATLRLGSLASARDITAAVDFQTRTDELGNKVVMGIDEFFVQVARADVDDELVGAIAPDAPITGPITASASVGGTLKDFVYLVRFGCGSDPSTTLAGTAAFAGDDFTQPRYDAAAVFSQLRPSRCIDLGGRNVDLTGALLAAGEGINPEELTAEARVALENSQVDDYRVDAMYLKAAAKDGTYSVDRFETITPYGRAEIAGSFGLDGDYRVQLEVDANEEMRQLSEQLGQGELSTKFARIRLVSEGKLDLDAQSPLGYVERGELTADWRLQDFQLENNAIGSSRGDVFTRIGPVEGQPDARFVEFSADIRGANVDLPDFAAQSLAVDAKGQGVLQLPVDDFLGALRSLSSSWDVRVDRLSTPSIDIQAADIQAELDRRGLGSPFSWDIQGSLRGGRFQDNRVGSAKVDLEGTAQVDQTPEGPELGRFSAKGTADVTDLRAGDNKIQQGRLRLDLSGDLPSIEGSVGIDATGVEAAGEQLESLQAEIELGEDRQFDITARAERKETGPISLEAAGKADADFQEFELRQFELETPEATLSVPEGAKVELTEDGVRFDQLRLETDDQFLTVEGTFRTRGKQDLRVELGNVKVGELREKFGLEKMIPPVRATVNGELSIEGTARNPVINIELYVTNAYYEGYGPLSAKLLATYRNRLLNISELSATAYDTKILAASGELPLDLNLSGDVDIPRNRKMDLQMRVPTLTLQEFYEPLPVLEEYNAAGTIFANLYLAGTIQNPRIQVQLSGDNIGFAGDIGGEYLEIEQVTTSLKADYTPPSGGRGGIDARYRLVWRGEPVVEARASTPMPLADWVRRTLDETRPTPDWDKALAQLPFKLSLEVSNLDLGEVPLESFAEADAEGDIVVDIDGAGTFSDPRLNLELRADDFGWEQYRDIYVATELRLRDQMVHIDQLRFEWDADEIFVASGKFPLPTETIVGDQPLADLPIDLTVQLNKVPISKLQAIDYSFARYKGVLAGYATVSGTLSEPDIDGRAGLFDTEMARGQTGSIAVSFSAENGRLKADAFVCRRYNQVMTAEADVPITTDILALARGASVLDEGQIQARIKSDPIQLATLVPGELVDQYVSDPEGLLEIDVDINGTWEQPRILGNVLIEDGAVTLPVYGRRFTDIDLNVQATRERVAIKKLNVAEGDSWVRADGTLNLEGFTPTELEATIKSKEFNFGGFAEGFAAYVTSTIDVDGDFTGEADRIRAHAKELEVTIPEDEGGDLHPTELDEEIVVLKRHTDQNQVLDLENLLEQPEAEEEDKTPLQIRFVADRGSWLRHPIANVEFTADVTVNLAGPRVSMLGTVDTVRGNAELLGKEFEVPEQENAVRFTGASPPNPVLDIRALNYLPREITEEIGEPSEGEPRVIVRVTGRAQEPKLVFESDPLLSETEIIFVLMTGRPPGQAGAGEESRVSGLALGAASGIFASLLQQQLAGTLPLDVVRVQPGQEGFRDARVQVGTYLTEEIFVSYSLRLGAEEGEGFNVFKIDYRFAPRWKLELQSSEQLTGQFNIFWDVY</sequence>
<keyword evidence="3 5" id="KW-1133">Transmembrane helix</keyword>
<dbReference type="Pfam" id="PF04357">
    <property type="entry name" value="TamB"/>
    <property type="match status" value="1"/>
</dbReference>
<accession>A0A4Y6Q228</accession>
<dbReference type="OrthoDB" id="5475865at2"/>
<evidence type="ECO:0000256" key="5">
    <source>
        <dbReference type="SAM" id="Phobius"/>
    </source>
</evidence>
<name>A0A4Y6Q228_PERCE</name>
<feature type="transmembrane region" description="Helical" evidence="5">
    <location>
        <begin position="12"/>
        <end position="30"/>
    </location>
</feature>
<evidence type="ECO:0000256" key="2">
    <source>
        <dbReference type="ARBA" id="ARBA00022692"/>
    </source>
</evidence>
<dbReference type="InterPro" id="IPR007452">
    <property type="entry name" value="TamB_C"/>
</dbReference>
<reference evidence="7 8" key="1">
    <citation type="submission" date="2019-06" db="EMBL/GenBank/DDBJ databases">
        <title>Persicimonas caeni gen. nov., sp. nov., a predatory bacterium isolated from solar saltern.</title>
        <authorList>
            <person name="Wang S."/>
        </authorList>
    </citation>
    <scope>NUCLEOTIDE SEQUENCE [LARGE SCALE GENOMIC DNA]</scope>
    <source>
        <strain evidence="7 8">YN101</strain>
    </source>
</reference>
<dbReference type="GO" id="GO:0097347">
    <property type="term" value="C:TAM protein secretion complex"/>
    <property type="evidence" value="ECO:0007669"/>
    <property type="project" value="TreeGrafter"/>
</dbReference>
<dbReference type="GO" id="GO:0005886">
    <property type="term" value="C:plasma membrane"/>
    <property type="evidence" value="ECO:0007669"/>
    <property type="project" value="InterPro"/>
</dbReference>
<evidence type="ECO:0000256" key="1">
    <source>
        <dbReference type="ARBA" id="ARBA00004167"/>
    </source>
</evidence>
<keyword evidence="4 5" id="KW-0472">Membrane</keyword>
<dbReference type="RefSeq" id="WP_141200500.1">
    <property type="nucleotide sequence ID" value="NZ_CP041186.1"/>
</dbReference>
<dbReference type="PANTHER" id="PTHR36985">
    <property type="entry name" value="TRANSLOCATION AND ASSEMBLY MODULE SUBUNIT TAMB"/>
    <property type="match status" value="1"/>
</dbReference>
<dbReference type="EMBL" id="CP041186">
    <property type="protein sequence ID" value="QDG54055.1"/>
    <property type="molecule type" value="Genomic_DNA"/>
</dbReference>
<accession>A0A5B8YG29</accession>
<evidence type="ECO:0000256" key="4">
    <source>
        <dbReference type="ARBA" id="ARBA00023136"/>
    </source>
</evidence>
<evidence type="ECO:0000259" key="6">
    <source>
        <dbReference type="Pfam" id="PF04357"/>
    </source>
</evidence>
<comment type="subcellular location">
    <subcellularLocation>
        <location evidence="1">Membrane</location>
        <topology evidence="1">Single-pass membrane protein</topology>
    </subcellularLocation>
</comment>
<keyword evidence="8" id="KW-1185">Reference proteome</keyword>
<evidence type="ECO:0000256" key="3">
    <source>
        <dbReference type="ARBA" id="ARBA00022989"/>
    </source>
</evidence>
<evidence type="ECO:0000313" key="8">
    <source>
        <dbReference type="Proteomes" id="UP000315995"/>
    </source>
</evidence>
<organism evidence="7 8">
    <name type="scientific">Persicimonas caeni</name>
    <dbReference type="NCBI Taxonomy" id="2292766"/>
    <lineage>
        <taxon>Bacteria</taxon>
        <taxon>Deltaproteobacteria</taxon>
        <taxon>Bradymonadales</taxon>
        <taxon>Bradymonadaceae</taxon>
        <taxon>Persicimonas</taxon>
    </lineage>
</organism>